<organism evidence="2">
    <name type="scientific">Acerihabitans sp. KWT182</name>
    <dbReference type="NCBI Taxonomy" id="3157919"/>
    <lineage>
        <taxon>Bacteria</taxon>
        <taxon>Pseudomonadati</taxon>
        <taxon>Pseudomonadota</taxon>
        <taxon>Gammaproteobacteria</taxon>
        <taxon>Enterobacterales</taxon>
        <taxon>Pectobacteriaceae</taxon>
        <taxon>Acerihabitans</taxon>
    </lineage>
</organism>
<evidence type="ECO:0000259" key="1">
    <source>
        <dbReference type="SMART" id="SM00944"/>
    </source>
</evidence>
<dbReference type="GO" id="GO:0004252">
    <property type="term" value="F:serine-type endopeptidase activity"/>
    <property type="evidence" value="ECO:0007669"/>
    <property type="project" value="InterPro"/>
</dbReference>
<dbReference type="CDD" id="cd11377">
    <property type="entry name" value="Pro-peptidase_S53"/>
    <property type="match status" value="1"/>
</dbReference>
<keyword evidence="2" id="KW-0378">Hydrolase</keyword>
<dbReference type="EMBL" id="CP157947">
    <property type="protein sequence ID" value="XBS70765.1"/>
    <property type="molecule type" value="Genomic_DNA"/>
</dbReference>
<keyword evidence="2" id="KW-0645">Protease</keyword>
<protein>
    <submittedName>
        <fullName evidence="2">Protease pro-enzyme activation domain-containing protein</fullName>
    </submittedName>
</protein>
<name>A0AAU7QCR1_9GAMM</name>
<dbReference type="InterPro" id="IPR036852">
    <property type="entry name" value="Peptidase_S8/S53_dom_sf"/>
</dbReference>
<evidence type="ECO:0000313" key="2">
    <source>
        <dbReference type="EMBL" id="XBS70765.1"/>
    </source>
</evidence>
<dbReference type="GO" id="GO:0006508">
    <property type="term" value="P:proteolysis"/>
    <property type="evidence" value="ECO:0007669"/>
    <property type="project" value="UniProtKB-KW"/>
</dbReference>
<dbReference type="Pfam" id="PF09286">
    <property type="entry name" value="Pro-kuma_activ"/>
    <property type="match status" value="1"/>
</dbReference>
<feature type="domain" description="Peptidase S53 activation" evidence="1">
    <location>
        <begin position="16"/>
        <end position="161"/>
    </location>
</feature>
<dbReference type="AlphaFoldDB" id="A0AAU7QCR1"/>
<gene>
    <name evidence="2" type="ORF">ABK905_06505</name>
</gene>
<proteinExistence type="predicted"/>
<dbReference type="SUPFAM" id="SSF54897">
    <property type="entry name" value="Protease propeptides/inhibitors"/>
    <property type="match status" value="1"/>
</dbReference>
<accession>A0AAU7QCR1</accession>
<sequence length="235" mass="26116">MTDSKYPLPGSDKPEPAGFSCIGPLEDNERFDVSLIVRRPDAAGFQQHLRRFCQARDQTGISNRPTPLSREEYARRFCASPDDMKIVRKFAHRHQLRVVKEDPVTRTMTLSGTARQFNDAFGVSLQHYQHASGHFRGRSGAIHLPVELADIVTAVLGLDNRPQARAHFRFRPPIRPAERAPDADAYTPLQLAALYDFAPGNGSGQCVGIIELGGGYDDSDLKTYFTSLGLMPPPR</sequence>
<dbReference type="SMART" id="SM00944">
    <property type="entry name" value="Pro-kuma_activ"/>
    <property type="match status" value="1"/>
</dbReference>
<dbReference type="Gene3D" id="3.40.50.200">
    <property type="entry name" value="Peptidase S8/S53 domain"/>
    <property type="match status" value="1"/>
</dbReference>
<reference evidence="2" key="1">
    <citation type="submission" date="2024-06" db="EMBL/GenBank/DDBJ databases">
        <authorList>
            <person name="Coelho C."/>
            <person name="Bento M."/>
            <person name="Garcia E."/>
            <person name="Camelo A."/>
            <person name="Brandao I."/>
            <person name="Espirito Santo C."/>
            <person name="Trovao J."/>
            <person name="Verissimo A."/>
            <person name="Costa J."/>
            <person name="Tiago I."/>
        </authorList>
    </citation>
    <scope>NUCLEOTIDE SEQUENCE</scope>
    <source>
        <strain evidence="2">KWT182</strain>
    </source>
</reference>
<dbReference type="InterPro" id="IPR015366">
    <property type="entry name" value="S53_propep"/>
</dbReference>